<name>A0ABQ9QGF1_9PEZI</name>
<evidence type="ECO:0000313" key="2">
    <source>
        <dbReference type="EMBL" id="KAK1458634.1"/>
    </source>
</evidence>
<proteinExistence type="predicted"/>
<evidence type="ECO:0000313" key="3">
    <source>
        <dbReference type="Proteomes" id="UP001227543"/>
    </source>
</evidence>
<sequence length="130" mass="14253">MPQPVADCCFYAVIGCVLEKPTPFPGLRPCLGGLASQKAAGAHSTSRPTALRKNGHRRTGRRTAKNGCGSKHLARLGATRDGLRAHCRRNMAGFWGSSITIHPIAQHTRYDLNRAPTRPASWRPRRTDSR</sequence>
<feature type="compositionally biased region" description="Basic residues" evidence="1">
    <location>
        <begin position="53"/>
        <end position="64"/>
    </location>
</feature>
<dbReference type="EMBL" id="MLFU01000379">
    <property type="protein sequence ID" value="KAK1458634.1"/>
    <property type="molecule type" value="Genomic_DNA"/>
</dbReference>
<comment type="caution">
    <text evidence="2">The sequence shown here is derived from an EMBL/GenBank/DDBJ whole genome shotgun (WGS) entry which is preliminary data.</text>
</comment>
<accession>A0ABQ9QGF1</accession>
<evidence type="ECO:0000256" key="1">
    <source>
        <dbReference type="SAM" id="MobiDB-lite"/>
    </source>
</evidence>
<dbReference type="Proteomes" id="UP001227543">
    <property type="component" value="Unassembled WGS sequence"/>
</dbReference>
<gene>
    <name evidence="2" type="ORF">CTAM01_17162</name>
</gene>
<reference evidence="2 3" key="1">
    <citation type="submission" date="2016-10" db="EMBL/GenBank/DDBJ databases">
        <title>The genome sequence of Colletotrichum fioriniae PJ7.</title>
        <authorList>
            <person name="Baroncelli R."/>
        </authorList>
    </citation>
    <scope>NUCLEOTIDE SEQUENCE [LARGE SCALE GENOMIC DNA]</scope>
    <source>
        <strain evidence="2 3">Tom-12</strain>
    </source>
</reference>
<dbReference type="GeneID" id="85417389"/>
<protein>
    <submittedName>
        <fullName evidence="2">Uncharacterized protein</fullName>
    </submittedName>
</protein>
<dbReference type="RefSeq" id="XP_060372271.1">
    <property type="nucleotide sequence ID" value="XM_060533151.1"/>
</dbReference>
<keyword evidence="3" id="KW-1185">Reference proteome</keyword>
<organism evidence="2 3">
    <name type="scientific">Colletotrichum tamarilloi</name>
    <dbReference type="NCBI Taxonomy" id="1209934"/>
    <lineage>
        <taxon>Eukaryota</taxon>
        <taxon>Fungi</taxon>
        <taxon>Dikarya</taxon>
        <taxon>Ascomycota</taxon>
        <taxon>Pezizomycotina</taxon>
        <taxon>Sordariomycetes</taxon>
        <taxon>Hypocreomycetidae</taxon>
        <taxon>Glomerellales</taxon>
        <taxon>Glomerellaceae</taxon>
        <taxon>Colletotrichum</taxon>
        <taxon>Colletotrichum acutatum species complex</taxon>
    </lineage>
</organism>
<feature type="region of interest" description="Disordered" evidence="1">
    <location>
        <begin position="39"/>
        <end position="73"/>
    </location>
</feature>